<evidence type="ECO:0000256" key="2">
    <source>
        <dbReference type="ARBA" id="ARBA00022692"/>
    </source>
</evidence>
<accession>A0ABU1WL73</accession>
<evidence type="ECO:0000313" key="7">
    <source>
        <dbReference type="EMBL" id="MDR7150041.1"/>
    </source>
</evidence>
<sequence length="495" mass="54109">MVVVLVLSVTVLYIARPALVQLVDAKTFSRWRMLWVCMTLALFLAHSYWLYVFMVAAYALVMARREAHVMGVYFLLLFVAPPASTEVPGMGLVNYILVLNQYRLLALVLLLPAAIALFQRSSTLKWGRSSVDWMVLAYLVLISLLRFREANLTSGLRDIVTIGLDVFLPYYVASRSLRSLNGFKYALAGFAMSAMMLTAMAVIEVVLSWQLYFSVLNALGLNSMEFGGYLYRGAFLRPNATVGNSIVFGYVAMVALGYFFFLKEYVEPAKLKWLGVGLLLMGVASSLSRGPWVGAGFLLVVYLIQGPRALKKLTTTVLVIVAAWVMLNVLPMGKVVLDMLPFVGTVDEFNVEYRANLLTSALPVIERNLWLGSVDYLRAPELQVMVQGDGIIDIVNTYVGVVLNAGLIGLGLFVGAFVLAFKQVRAATRKAVTHGAEAVVLGRALSATLAAVMLVIYTVSSILAVSVVYWTVLGVCVAYVGLMKQPVSGPEPSAS</sequence>
<organism evidence="7 8">
    <name type="scientific">Hydrogenophaga palleronii</name>
    <dbReference type="NCBI Taxonomy" id="65655"/>
    <lineage>
        <taxon>Bacteria</taxon>
        <taxon>Pseudomonadati</taxon>
        <taxon>Pseudomonadota</taxon>
        <taxon>Betaproteobacteria</taxon>
        <taxon>Burkholderiales</taxon>
        <taxon>Comamonadaceae</taxon>
        <taxon>Hydrogenophaga</taxon>
    </lineage>
</organism>
<feature type="transmembrane region" description="Helical" evidence="5">
    <location>
        <begin position="398"/>
        <end position="419"/>
    </location>
</feature>
<comment type="subcellular location">
    <subcellularLocation>
        <location evidence="1">Membrane</location>
        <topology evidence="1">Multi-pass membrane protein</topology>
    </subcellularLocation>
</comment>
<evidence type="ECO:0000313" key="8">
    <source>
        <dbReference type="Proteomes" id="UP001265700"/>
    </source>
</evidence>
<name>A0ABU1WL73_9BURK</name>
<keyword evidence="2 5" id="KW-0812">Transmembrane</keyword>
<dbReference type="EMBL" id="JAVDWU010000003">
    <property type="protein sequence ID" value="MDR7150041.1"/>
    <property type="molecule type" value="Genomic_DNA"/>
</dbReference>
<feature type="transmembrane region" description="Helical" evidence="5">
    <location>
        <begin position="185"/>
        <end position="203"/>
    </location>
</feature>
<comment type="caution">
    <text evidence="7">The sequence shown here is derived from an EMBL/GenBank/DDBJ whole genome shotgun (WGS) entry which is preliminary data.</text>
</comment>
<evidence type="ECO:0000256" key="5">
    <source>
        <dbReference type="SAM" id="Phobius"/>
    </source>
</evidence>
<feature type="transmembrane region" description="Helical" evidence="5">
    <location>
        <begin position="102"/>
        <end position="118"/>
    </location>
</feature>
<keyword evidence="4 5" id="KW-0472">Membrane</keyword>
<feature type="transmembrane region" description="Helical" evidence="5">
    <location>
        <begin position="209"/>
        <end position="230"/>
    </location>
</feature>
<feature type="transmembrane region" description="Helical" evidence="5">
    <location>
        <begin position="273"/>
        <end position="304"/>
    </location>
</feature>
<dbReference type="Pfam" id="PF04932">
    <property type="entry name" value="Wzy_C"/>
    <property type="match status" value="1"/>
</dbReference>
<feature type="transmembrane region" description="Helical" evidence="5">
    <location>
        <begin position="73"/>
        <end position="96"/>
    </location>
</feature>
<keyword evidence="8" id="KW-1185">Reference proteome</keyword>
<dbReference type="InterPro" id="IPR051533">
    <property type="entry name" value="WaaL-like"/>
</dbReference>
<feature type="transmembrane region" description="Helical" evidence="5">
    <location>
        <begin position="33"/>
        <end position="61"/>
    </location>
</feature>
<evidence type="ECO:0000256" key="1">
    <source>
        <dbReference type="ARBA" id="ARBA00004141"/>
    </source>
</evidence>
<feature type="domain" description="O-antigen ligase-related" evidence="6">
    <location>
        <begin position="275"/>
        <end position="414"/>
    </location>
</feature>
<feature type="transmembrane region" description="Helical" evidence="5">
    <location>
        <begin position="242"/>
        <end position="261"/>
    </location>
</feature>
<evidence type="ECO:0000256" key="3">
    <source>
        <dbReference type="ARBA" id="ARBA00022989"/>
    </source>
</evidence>
<feature type="transmembrane region" description="Helical" evidence="5">
    <location>
        <begin position="316"/>
        <end position="337"/>
    </location>
</feature>
<evidence type="ECO:0000256" key="4">
    <source>
        <dbReference type="ARBA" id="ARBA00023136"/>
    </source>
</evidence>
<evidence type="ECO:0000259" key="6">
    <source>
        <dbReference type="Pfam" id="PF04932"/>
    </source>
</evidence>
<dbReference type="InterPro" id="IPR007016">
    <property type="entry name" value="O-antigen_ligase-rel_domated"/>
</dbReference>
<dbReference type="PANTHER" id="PTHR37422">
    <property type="entry name" value="TEICHURONIC ACID BIOSYNTHESIS PROTEIN TUAE"/>
    <property type="match status" value="1"/>
</dbReference>
<dbReference type="PANTHER" id="PTHR37422:SF13">
    <property type="entry name" value="LIPOPOLYSACCHARIDE BIOSYNTHESIS PROTEIN PA4999-RELATED"/>
    <property type="match status" value="1"/>
</dbReference>
<reference evidence="7 8" key="1">
    <citation type="submission" date="2023-07" db="EMBL/GenBank/DDBJ databases">
        <title>Sorghum-associated microbial communities from plants grown in Nebraska, USA.</title>
        <authorList>
            <person name="Schachtman D."/>
        </authorList>
    </citation>
    <scope>NUCLEOTIDE SEQUENCE [LARGE SCALE GENOMIC DNA]</scope>
    <source>
        <strain evidence="7 8">4249</strain>
    </source>
</reference>
<keyword evidence="3 5" id="KW-1133">Transmembrane helix</keyword>
<gene>
    <name evidence="7" type="ORF">J2W49_001996</name>
</gene>
<protein>
    <recommendedName>
        <fullName evidence="6">O-antigen ligase-related domain-containing protein</fullName>
    </recommendedName>
</protein>
<dbReference type="Proteomes" id="UP001265700">
    <property type="component" value="Unassembled WGS sequence"/>
</dbReference>
<proteinExistence type="predicted"/>